<evidence type="ECO:0000256" key="1">
    <source>
        <dbReference type="SAM" id="MobiDB-lite"/>
    </source>
</evidence>
<dbReference type="AlphaFoldDB" id="A0A562DJ06"/>
<keyword evidence="2" id="KW-0812">Transmembrane</keyword>
<feature type="transmembrane region" description="Helical" evidence="2">
    <location>
        <begin position="69"/>
        <end position="88"/>
    </location>
</feature>
<protein>
    <submittedName>
        <fullName evidence="3">Uncharacterized protein</fullName>
    </submittedName>
</protein>
<comment type="caution">
    <text evidence="3">The sequence shown here is derived from an EMBL/GenBank/DDBJ whole genome shotgun (WGS) entry which is preliminary data.</text>
</comment>
<feature type="region of interest" description="Disordered" evidence="1">
    <location>
        <begin position="108"/>
        <end position="129"/>
    </location>
</feature>
<name>A0A562DJ06_9GAMM</name>
<organism evidence="3 4">
    <name type="scientific">Pseudoxanthomonas taiwanensis J19</name>
    <dbReference type="NCBI Taxonomy" id="935569"/>
    <lineage>
        <taxon>Bacteria</taxon>
        <taxon>Pseudomonadati</taxon>
        <taxon>Pseudomonadota</taxon>
        <taxon>Gammaproteobacteria</taxon>
        <taxon>Lysobacterales</taxon>
        <taxon>Lysobacteraceae</taxon>
        <taxon>Pseudoxanthomonas</taxon>
    </lineage>
</organism>
<proteinExistence type="predicted"/>
<gene>
    <name evidence="3" type="ORF">L613_003400000160</name>
</gene>
<keyword evidence="2" id="KW-0472">Membrane</keyword>
<dbReference type="Proteomes" id="UP000321583">
    <property type="component" value="Unassembled WGS sequence"/>
</dbReference>
<keyword evidence="2" id="KW-1133">Transmembrane helix</keyword>
<evidence type="ECO:0000313" key="3">
    <source>
        <dbReference type="EMBL" id="TWH09638.1"/>
    </source>
</evidence>
<dbReference type="RefSeq" id="WP_019397364.1">
    <property type="nucleotide sequence ID" value="NZ_VLJS01000063.1"/>
</dbReference>
<sequence>MSKLTIITDRALELAEQAGAGLRSAGRQAGSGLRHAGVGAEQWLKAGAALGAARAGTRAAATVVRRNPVAVAAAAAVVGAGVLAYVMYRKRRQQRASAPLEGEAYQVRDNGNARARASARRTHNITSAE</sequence>
<evidence type="ECO:0000256" key="2">
    <source>
        <dbReference type="SAM" id="Phobius"/>
    </source>
</evidence>
<dbReference type="EMBL" id="VLJS01000063">
    <property type="protein sequence ID" value="TWH09638.1"/>
    <property type="molecule type" value="Genomic_DNA"/>
</dbReference>
<reference evidence="3 4" key="1">
    <citation type="submission" date="2019-07" db="EMBL/GenBank/DDBJ databases">
        <title>Genome sequencing of lignin-degrading bacterial isolates.</title>
        <authorList>
            <person name="Gladden J."/>
        </authorList>
    </citation>
    <scope>NUCLEOTIDE SEQUENCE [LARGE SCALE GENOMIC DNA]</scope>
    <source>
        <strain evidence="3 4">J19</strain>
    </source>
</reference>
<accession>A0A562DJ06</accession>
<evidence type="ECO:0000313" key="4">
    <source>
        <dbReference type="Proteomes" id="UP000321583"/>
    </source>
</evidence>
<keyword evidence="4" id="KW-1185">Reference proteome</keyword>